<evidence type="ECO:0000313" key="3">
    <source>
        <dbReference type="Proteomes" id="UP001174136"/>
    </source>
</evidence>
<dbReference type="AlphaFoldDB" id="A0AA47NWD9"/>
<proteinExistence type="predicted"/>
<keyword evidence="3" id="KW-1185">Reference proteome</keyword>
<evidence type="ECO:0000313" key="2">
    <source>
        <dbReference type="EMBL" id="KAK0141156.1"/>
    </source>
</evidence>
<protein>
    <submittedName>
        <fullName evidence="2">Uncharacterized protein</fullName>
    </submittedName>
</protein>
<feature type="chain" id="PRO_5041273766" evidence="1">
    <location>
        <begin position="22"/>
        <end position="149"/>
    </location>
</feature>
<name>A0AA47NWD9_MERPO</name>
<evidence type="ECO:0000256" key="1">
    <source>
        <dbReference type="SAM" id="SignalP"/>
    </source>
</evidence>
<accession>A0AA47NWD9</accession>
<keyword evidence="1" id="KW-0732">Signal</keyword>
<comment type="caution">
    <text evidence="2">The sequence shown here is derived from an EMBL/GenBank/DDBJ whole genome shotgun (WGS) entry which is preliminary data.</text>
</comment>
<feature type="signal peptide" evidence="1">
    <location>
        <begin position="1"/>
        <end position="21"/>
    </location>
</feature>
<dbReference type="EMBL" id="JAOPHQ010003982">
    <property type="protein sequence ID" value="KAK0141156.1"/>
    <property type="molecule type" value="Genomic_DNA"/>
</dbReference>
<reference evidence="2" key="1">
    <citation type="journal article" date="2023" name="Front. Mar. Sci.">
        <title>A new Merluccius polli reference genome to investigate the effects of global change in West African waters.</title>
        <authorList>
            <person name="Mateo J.L."/>
            <person name="Blanco-Fernandez C."/>
            <person name="Garcia-Vazquez E."/>
            <person name="Machado-Schiaffino G."/>
        </authorList>
    </citation>
    <scope>NUCLEOTIDE SEQUENCE</scope>
    <source>
        <strain evidence="2">C29</strain>
        <tissue evidence="2">Fin</tissue>
    </source>
</reference>
<organism evidence="2 3">
    <name type="scientific">Merluccius polli</name>
    <name type="common">Benguela hake</name>
    <name type="synonym">Merluccius cadenati</name>
    <dbReference type="NCBI Taxonomy" id="89951"/>
    <lineage>
        <taxon>Eukaryota</taxon>
        <taxon>Metazoa</taxon>
        <taxon>Chordata</taxon>
        <taxon>Craniata</taxon>
        <taxon>Vertebrata</taxon>
        <taxon>Euteleostomi</taxon>
        <taxon>Actinopterygii</taxon>
        <taxon>Neopterygii</taxon>
        <taxon>Teleostei</taxon>
        <taxon>Neoteleostei</taxon>
        <taxon>Acanthomorphata</taxon>
        <taxon>Zeiogadaria</taxon>
        <taxon>Gadariae</taxon>
        <taxon>Gadiformes</taxon>
        <taxon>Gadoidei</taxon>
        <taxon>Merlucciidae</taxon>
        <taxon>Merluccius</taxon>
    </lineage>
</organism>
<dbReference type="Proteomes" id="UP001174136">
    <property type="component" value="Unassembled WGS sequence"/>
</dbReference>
<sequence length="149" mass="16348">MSLLDLHSGLSLCWLALRCAPLPIQESNVPSLNWEAAIFTDCTFIGEEESNSFYEDGDVVLGGVFPLHYTPVMGHISAKILLLSGMFLLNYLNVSSAAIFTDCTFIGEEESNSFYEDGDVVLGGVFPLHYTRVSSHPTYTSKPEPGAYK</sequence>
<gene>
    <name evidence="2" type="ORF">N1851_021838</name>
</gene>